<dbReference type="InterPro" id="IPR036526">
    <property type="entry name" value="C-N_Hydrolase_sf"/>
</dbReference>
<evidence type="ECO:0000313" key="2">
    <source>
        <dbReference type="EMBL" id="KZP06321.1"/>
    </source>
</evidence>
<keyword evidence="3" id="KW-1185">Reference proteome</keyword>
<evidence type="ECO:0000313" key="3">
    <source>
        <dbReference type="Proteomes" id="UP000076532"/>
    </source>
</evidence>
<feature type="non-terminal residue" evidence="2">
    <location>
        <position position="101"/>
    </location>
</feature>
<evidence type="ECO:0000259" key="1">
    <source>
        <dbReference type="PROSITE" id="PS50263"/>
    </source>
</evidence>
<dbReference type="PROSITE" id="PS50263">
    <property type="entry name" value="CN_HYDROLASE"/>
    <property type="match status" value="1"/>
</dbReference>
<dbReference type="STRING" id="436010.A0A167WP24"/>
<gene>
    <name evidence="2" type="ORF">FIBSPDRAFT_966569</name>
</gene>
<dbReference type="Pfam" id="PF00795">
    <property type="entry name" value="CN_hydrolase"/>
    <property type="match status" value="1"/>
</dbReference>
<proteinExistence type="predicted"/>
<dbReference type="InterPro" id="IPR003010">
    <property type="entry name" value="C-N_Hydrolase"/>
</dbReference>
<dbReference type="Proteomes" id="UP000076532">
    <property type="component" value="Unassembled WGS sequence"/>
</dbReference>
<dbReference type="SUPFAM" id="SSF56317">
    <property type="entry name" value="Carbon-nitrogen hydrolase"/>
    <property type="match status" value="1"/>
</dbReference>
<sequence length="101" mass="10811">MSEKQLRIALAQTCPISAPDTASATFDPSAPLLGPLEKNLAKVAEWTEKASGEGADVVVFPEYFLQGIVDGKEYMVHPAQHAIDYLCALAKKHSISIVGTI</sequence>
<dbReference type="AlphaFoldDB" id="A0A167WP24"/>
<organism evidence="2 3">
    <name type="scientific">Athelia psychrophila</name>
    <dbReference type="NCBI Taxonomy" id="1759441"/>
    <lineage>
        <taxon>Eukaryota</taxon>
        <taxon>Fungi</taxon>
        <taxon>Dikarya</taxon>
        <taxon>Basidiomycota</taxon>
        <taxon>Agaricomycotina</taxon>
        <taxon>Agaricomycetes</taxon>
        <taxon>Agaricomycetidae</taxon>
        <taxon>Atheliales</taxon>
        <taxon>Atheliaceae</taxon>
        <taxon>Athelia</taxon>
    </lineage>
</organism>
<reference evidence="2 3" key="1">
    <citation type="journal article" date="2016" name="Mol. Biol. Evol.">
        <title>Comparative Genomics of Early-Diverging Mushroom-Forming Fungi Provides Insights into the Origins of Lignocellulose Decay Capabilities.</title>
        <authorList>
            <person name="Nagy L.G."/>
            <person name="Riley R."/>
            <person name="Tritt A."/>
            <person name="Adam C."/>
            <person name="Daum C."/>
            <person name="Floudas D."/>
            <person name="Sun H."/>
            <person name="Yadav J.S."/>
            <person name="Pangilinan J."/>
            <person name="Larsson K.H."/>
            <person name="Matsuura K."/>
            <person name="Barry K."/>
            <person name="Labutti K."/>
            <person name="Kuo R."/>
            <person name="Ohm R.A."/>
            <person name="Bhattacharya S.S."/>
            <person name="Shirouzu T."/>
            <person name="Yoshinaga Y."/>
            <person name="Martin F.M."/>
            <person name="Grigoriev I.V."/>
            <person name="Hibbett D.S."/>
        </authorList>
    </citation>
    <scope>NUCLEOTIDE SEQUENCE [LARGE SCALE GENOMIC DNA]</scope>
    <source>
        <strain evidence="2 3">CBS 109695</strain>
    </source>
</reference>
<accession>A0A167WP24</accession>
<dbReference type="Gene3D" id="3.60.110.10">
    <property type="entry name" value="Carbon-nitrogen hydrolase"/>
    <property type="match status" value="1"/>
</dbReference>
<protein>
    <recommendedName>
        <fullName evidence="1">CN hydrolase domain-containing protein</fullName>
    </recommendedName>
</protein>
<feature type="domain" description="CN hydrolase" evidence="1">
    <location>
        <begin position="6"/>
        <end position="101"/>
    </location>
</feature>
<dbReference type="EMBL" id="KV417793">
    <property type="protein sequence ID" value="KZP06321.1"/>
    <property type="molecule type" value="Genomic_DNA"/>
</dbReference>
<name>A0A167WP24_9AGAM</name>
<dbReference type="OrthoDB" id="412018at2759"/>